<feature type="domain" description="Response regulatory" evidence="10">
    <location>
        <begin position="2"/>
        <end position="120"/>
    </location>
</feature>
<dbReference type="SUPFAM" id="SSF55785">
    <property type="entry name" value="PYP-like sensor domain (PAS domain)"/>
    <property type="match status" value="1"/>
</dbReference>
<dbReference type="InterPro" id="IPR050736">
    <property type="entry name" value="Sensor_HK_Regulatory"/>
</dbReference>
<dbReference type="InterPro" id="IPR013656">
    <property type="entry name" value="PAS_4"/>
</dbReference>
<dbReference type="CDD" id="cd00082">
    <property type="entry name" value="HisKA"/>
    <property type="match status" value="1"/>
</dbReference>
<dbReference type="SUPFAM" id="SSF52172">
    <property type="entry name" value="CheY-like"/>
    <property type="match status" value="1"/>
</dbReference>
<evidence type="ECO:0000256" key="3">
    <source>
        <dbReference type="ARBA" id="ARBA00022553"/>
    </source>
</evidence>
<evidence type="ECO:0000313" key="14">
    <source>
        <dbReference type="Proteomes" id="UP000653099"/>
    </source>
</evidence>
<dbReference type="SUPFAM" id="SSF47384">
    <property type="entry name" value="Homodimeric domain of signal transducing histidine kinase"/>
    <property type="match status" value="1"/>
</dbReference>
<reference evidence="13" key="2">
    <citation type="submission" date="2020-09" db="EMBL/GenBank/DDBJ databases">
        <authorList>
            <person name="Sun Q."/>
            <person name="Ohkuma M."/>
        </authorList>
    </citation>
    <scope>NUCLEOTIDE SEQUENCE</scope>
    <source>
        <strain evidence="13">JCM 14359</strain>
    </source>
</reference>
<organism evidence="13 14">
    <name type="scientific">Halobellus salinus</name>
    <dbReference type="NCBI Taxonomy" id="931585"/>
    <lineage>
        <taxon>Archaea</taxon>
        <taxon>Methanobacteriati</taxon>
        <taxon>Methanobacteriota</taxon>
        <taxon>Stenosarchaea group</taxon>
        <taxon>Halobacteria</taxon>
        <taxon>Halobacteriales</taxon>
        <taxon>Haloferacaceae</taxon>
        <taxon>Halobellus</taxon>
    </lineage>
</organism>
<dbReference type="InterPro" id="IPR036890">
    <property type="entry name" value="HATPase_C_sf"/>
</dbReference>
<dbReference type="CDD" id="cd00130">
    <property type="entry name" value="PAS"/>
    <property type="match status" value="1"/>
</dbReference>
<dbReference type="InterPro" id="IPR005467">
    <property type="entry name" value="His_kinase_dom"/>
</dbReference>
<comment type="catalytic activity">
    <reaction evidence="1">
        <text>ATP + protein L-histidine = ADP + protein N-phospho-L-histidine.</text>
        <dbReference type="EC" id="2.7.13.3"/>
    </reaction>
</comment>
<evidence type="ECO:0000313" key="13">
    <source>
        <dbReference type="EMBL" id="GGJ06855.1"/>
    </source>
</evidence>
<evidence type="ECO:0000256" key="8">
    <source>
        <dbReference type="SAM" id="MobiDB-lite"/>
    </source>
</evidence>
<evidence type="ECO:0000259" key="12">
    <source>
        <dbReference type="PROSITE" id="PS50113"/>
    </source>
</evidence>
<dbReference type="InterPro" id="IPR000014">
    <property type="entry name" value="PAS"/>
</dbReference>
<evidence type="ECO:0000256" key="1">
    <source>
        <dbReference type="ARBA" id="ARBA00000085"/>
    </source>
</evidence>
<dbReference type="Pfam" id="PF08448">
    <property type="entry name" value="PAS_4"/>
    <property type="match status" value="1"/>
</dbReference>
<dbReference type="InterPro" id="IPR035965">
    <property type="entry name" value="PAS-like_dom_sf"/>
</dbReference>
<feature type="domain" description="PAC" evidence="12">
    <location>
        <begin position="208"/>
        <end position="260"/>
    </location>
</feature>
<dbReference type="SMART" id="SM00387">
    <property type="entry name" value="HATPase_c"/>
    <property type="match status" value="1"/>
</dbReference>
<dbReference type="PROSITE" id="PS50112">
    <property type="entry name" value="PAS"/>
    <property type="match status" value="1"/>
</dbReference>
<gene>
    <name evidence="13" type="ORF">GCM10008995_15940</name>
</gene>
<dbReference type="SMART" id="SM00091">
    <property type="entry name" value="PAS"/>
    <property type="match status" value="1"/>
</dbReference>
<sequence length="530" mass="57430">MRVLLVGGGAVTKERLEAALAVTASHPVVTRIRSGRGALSAVEDGMYDAVVATDGLVGDLDAAELVCRVRGGRNGSIPFVFVSGSTATDAIDDAIDRGADRCLLRGYSPAWYRTLANAVVSTVENRWTRARLERTTDDLQQIYDTVPTMITRKDTQNRLLRVNNAVTEYLDRPREEIEGATAWELFPDHGEEFYEVDRRVIESGAAVRGDVCRLSTPSGRERWMKTDAIPYRGDDGEIEGVLVVSEDITRVKARERQLERQNERLDRFTSVVSHDLRNPLNVAMGRVELARRECDSDHLVTAEAAHARMYTLIRNLLQLAREGTPVAEPEPVGLCGLVDACWAGVETGDADLRNEASRWIEGDADRLQQVFENLFRNSVEHSSTGSRTESDDAVEHGPTGSRSDPHGNSVEHGSTSNRAKPGDSVEHGSTGSHAQPDDAIGRGGDAVTITVGEFNDGIYVADNGSGIPVDEREAVFETGYSGSEGGTGFGLSIVAEIVEAHGWGIRVTDGADGGARFEITGVEFVGPEAR</sequence>
<dbReference type="InterPro" id="IPR004358">
    <property type="entry name" value="Sig_transdc_His_kin-like_C"/>
</dbReference>
<dbReference type="PROSITE" id="PS50113">
    <property type="entry name" value="PAC"/>
    <property type="match status" value="1"/>
</dbReference>
<dbReference type="GO" id="GO:0000155">
    <property type="term" value="F:phosphorelay sensor kinase activity"/>
    <property type="evidence" value="ECO:0007669"/>
    <property type="project" value="InterPro"/>
</dbReference>
<evidence type="ECO:0000259" key="11">
    <source>
        <dbReference type="PROSITE" id="PS50112"/>
    </source>
</evidence>
<dbReference type="SUPFAM" id="SSF55874">
    <property type="entry name" value="ATPase domain of HSP90 chaperone/DNA topoisomerase II/histidine kinase"/>
    <property type="match status" value="2"/>
</dbReference>
<keyword evidence="5" id="KW-0418">Kinase</keyword>
<dbReference type="InterPro" id="IPR001789">
    <property type="entry name" value="Sig_transdc_resp-reg_receiver"/>
</dbReference>
<dbReference type="PANTHER" id="PTHR43711:SF1">
    <property type="entry name" value="HISTIDINE KINASE 1"/>
    <property type="match status" value="1"/>
</dbReference>
<dbReference type="Pfam" id="PF02518">
    <property type="entry name" value="HATPase_c"/>
    <property type="match status" value="1"/>
</dbReference>
<comment type="caution">
    <text evidence="7">Lacks conserved residue(s) required for the propagation of feature annotation.</text>
</comment>
<dbReference type="InterPro" id="IPR003594">
    <property type="entry name" value="HATPase_dom"/>
</dbReference>
<keyword evidence="14" id="KW-1185">Reference proteome</keyword>
<evidence type="ECO:0000256" key="4">
    <source>
        <dbReference type="ARBA" id="ARBA00022679"/>
    </source>
</evidence>
<dbReference type="Proteomes" id="UP000653099">
    <property type="component" value="Unassembled WGS sequence"/>
</dbReference>
<protein>
    <recommendedName>
        <fullName evidence="2">histidine kinase</fullName>
        <ecNumber evidence="2">2.7.13.3</ecNumber>
    </recommendedName>
</protein>
<name>A0A830ENS7_9EURY</name>
<dbReference type="NCBIfam" id="TIGR00229">
    <property type="entry name" value="sensory_box"/>
    <property type="match status" value="1"/>
</dbReference>
<evidence type="ECO:0000256" key="5">
    <source>
        <dbReference type="ARBA" id="ARBA00022777"/>
    </source>
</evidence>
<dbReference type="EC" id="2.7.13.3" evidence="2"/>
<dbReference type="EMBL" id="BMOC01000008">
    <property type="protein sequence ID" value="GGJ06855.1"/>
    <property type="molecule type" value="Genomic_DNA"/>
</dbReference>
<dbReference type="PROSITE" id="PS50110">
    <property type="entry name" value="RESPONSE_REGULATORY"/>
    <property type="match status" value="1"/>
</dbReference>
<evidence type="ECO:0000256" key="7">
    <source>
        <dbReference type="PROSITE-ProRule" id="PRU00169"/>
    </source>
</evidence>
<dbReference type="PANTHER" id="PTHR43711">
    <property type="entry name" value="TWO-COMPONENT HISTIDINE KINASE"/>
    <property type="match status" value="1"/>
</dbReference>
<feature type="domain" description="Histidine kinase" evidence="9">
    <location>
        <begin position="271"/>
        <end position="520"/>
    </location>
</feature>
<dbReference type="InterPro" id="IPR003661">
    <property type="entry name" value="HisK_dim/P_dom"/>
</dbReference>
<evidence type="ECO:0000256" key="2">
    <source>
        <dbReference type="ARBA" id="ARBA00012438"/>
    </source>
</evidence>
<dbReference type="CDD" id="cd00075">
    <property type="entry name" value="HATPase"/>
    <property type="match status" value="1"/>
</dbReference>
<keyword evidence="3" id="KW-0597">Phosphoprotein</keyword>
<accession>A0A830ENS7</accession>
<dbReference type="Gene3D" id="1.10.287.130">
    <property type="match status" value="1"/>
</dbReference>
<dbReference type="AlphaFoldDB" id="A0A830ENS7"/>
<dbReference type="PROSITE" id="PS50109">
    <property type="entry name" value="HIS_KIN"/>
    <property type="match status" value="1"/>
</dbReference>
<feature type="region of interest" description="Disordered" evidence="8">
    <location>
        <begin position="379"/>
        <end position="444"/>
    </location>
</feature>
<evidence type="ECO:0000256" key="6">
    <source>
        <dbReference type="ARBA" id="ARBA00023012"/>
    </source>
</evidence>
<feature type="domain" description="PAS" evidence="11">
    <location>
        <begin position="135"/>
        <end position="204"/>
    </location>
</feature>
<dbReference type="Gene3D" id="3.40.50.2300">
    <property type="match status" value="1"/>
</dbReference>
<comment type="caution">
    <text evidence="13">The sequence shown here is derived from an EMBL/GenBank/DDBJ whole genome shotgun (WGS) entry which is preliminary data.</text>
</comment>
<dbReference type="Pfam" id="PF00512">
    <property type="entry name" value="HisKA"/>
    <property type="match status" value="1"/>
</dbReference>
<dbReference type="InterPro" id="IPR036097">
    <property type="entry name" value="HisK_dim/P_sf"/>
</dbReference>
<dbReference type="SMART" id="SM00388">
    <property type="entry name" value="HisKA"/>
    <property type="match status" value="1"/>
</dbReference>
<reference evidence="13" key="1">
    <citation type="journal article" date="2014" name="Int. J. Syst. Evol. Microbiol.">
        <title>Complete genome sequence of Corynebacterium casei LMG S-19264T (=DSM 44701T), isolated from a smear-ripened cheese.</title>
        <authorList>
            <consortium name="US DOE Joint Genome Institute (JGI-PGF)"/>
            <person name="Walter F."/>
            <person name="Albersmeier A."/>
            <person name="Kalinowski J."/>
            <person name="Ruckert C."/>
        </authorList>
    </citation>
    <scope>NUCLEOTIDE SEQUENCE</scope>
    <source>
        <strain evidence="13">JCM 14359</strain>
    </source>
</reference>
<dbReference type="PRINTS" id="PR00344">
    <property type="entry name" value="BCTRLSENSOR"/>
</dbReference>
<keyword evidence="4" id="KW-0808">Transferase</keyword>
<proteinExistence type="predicted"/>
<evidence type="ECO:0000259" key="10">
    <source>
        <dbReference type="PROSITE" id="PS50110"/>
    </source>
</evidence>
<keyword evidence="6" id="KW-0902">Two-component regulatory system</keyword>
<dbReference type="Gene3D" id="3.30.565.10">
    <property type="entry name" value="Histidine kinase-like ATPase, C-terminal domain"/>
    <property type="match status" value="1"/>
</dbReference>
<evidence type="ECO:0000259" key="9">
    <source>
        <dbReference type="PROSITE" id="PS50109"/>
    </source>
</evidence>
<dbReference type="Gene3D" id="3.30.450.20">
    <property type="entry name" value="PAS domain"/>
    <property type="match status" value="1"/>
</dbReference>
<dbReference type="InterPro" id="IPR011006">
    <property type="entry name" value="CheY-like_superfamily"/>
</dbReference>
<dbReference type="InterPro" id="IPR000700">
    <property type="entry name" value="PAS-assoc_C"/>
</dbReference>